<gene>
    <name evidence="2" type="ORF">TAV2_LOCUS25563</name>
</gene>
<dbReference type="Gene3D" id="2.40.50.140">
    <property type="entry name" value="Nucleic acid-binding proteins"/>
    <property type="match status" value="1"/>
</dbReference>
<keyword evidence="3" id="KW-1185">Reference proteome</keyword>
<dbReference type="InterPro" id="IPR012340">
    <property type="entry name" value="NA-bd_OB-fold"/>
</dbReference>
<dbReference type="AlphaFoldDB" id="A0AAU9T4M1"/>
<organism evidence="2 3">
    <name type="scientific">Thlaspi arvense</name>
    <name type="common">Field penny-cress</name>
    <dbReference type="NCBI Taxonomy" id="13288"/>
    <lineage>
        <taxon>Eukaryota</taxon>
        <taxon>Viridiplantae</taxon>
        <taxon>Streptophyta</taxon>
        <taxon>Embryophyta</taxon>
        <taxon>Tracheophyta</taxon>
        <taxon>Spermatophyta</taxon>
        <taxon>Magnoliopsida</taxon>
        <taxon>eudicotyledons</taxon>
        <taxon>Gunneridae</taxon>
        <taxon>Pentapetalae</taxon>
        <taxon>rosids</taxon>
        <taxon>malvids</taxon>
        <taxon>Brassicales</taxon>
        <taxon>Brassicaceae</taxon>
        <taxon>Thlaspideae</taxon>
        <taxon>Thlaspi</taxon>
    </lineage>
</organism>
<accession>A0AAU9T4M1</accession>
<evidence type="ECO:0000313" key="3">
    <source>
        <dbReference type="Proteomes" id="UP000836841"/>
    </source>
</evidence>
<protein>
    <recommendedName>
        <fullName evidence="1">Replication protein A 70 kDa DNA-binding subunit B/D first OB fold domain-containing protein</fullName>
    </recommendedName>
</protein>
<sequence>MLVRKFIHLKRYEKHLSAGNWKFIEEFNVSHSIGQNMTTKHCYRISFVKDTIVTNSVTVSKSDYLDLVPYNQIHNGKHPQSILCGTNLVILNPPGAEIQDFLNGLPDDGLALTLLETKPKKEIVAKTDDYWTITPTSKRKDDTISEVFEDQHSANKKQCLGPLTMDGIFHNIRNLNQWRSNWYIRIMVFKSWESQSQGESEVLNFIFVDEEGDKIHAICDDIQNQPYYRTKLIVVNRLVDCMWKIRLLDNTDVRKEYDVTDEHYMKFTSFDDVLAGRFNRVLPVHVLGRISMLTDIVKVKDSDFGHVCHANTCSLKFAIQNTQGTNLSCVVHEKLALQITKKWWNFNSNNMVVILSDFRVVNVGENIRLIDAGEVPTVLYDPDISEARRFKRASNGNDEDSE</sequence>
<feature type="domain" description="Replication protein A 70 kDa DNA-binding subunit B/D first OB fold" evidence="1">
    <location>
        <begin position="10"/>
        <end position="55"/>
    </location>
</feature>
<dbReference type="Proteomes" id="UP000836841">
    <property type="component" value="Chromosome 7"/>
</dbReference>
<feature type="domain" description="Replication protein A 70 kDa DNA-binding subunit B/D first OB fold" evidence="1">
    <location>
        <begin position="169"/>
        <end position="229"/>
    </location>
</feature>
<dbReference type="EMBL" id="OU466863">
    <property type="protein sequence ID" value="CAH2079137.1"/>
    <property type="molecule type" value="Genomic_DNA"/>
</dbReference>
<dbReference type="InterPro" id="IPR003871">
    <property type="entry name" value="RFA1B/D_OB_1st"/>
</dbReference>
<name>A0AAU9T4M1_THLAR</name>
<evidence type="ECO:0000313" key="2">
    <source>
        <dbReference type="EMBL" id="CAH2079137.1"/>
    </source>
</evidence>
<proteinExistence type="predicted"/>
<reference evidence="2 3" key="1">
    <citation type="submission" date="2022-03" db="EMBL/GenBank/DDBJ databases">
        <authorList>
            <person name="Nunn A."/>
            <person name="Chopra R."/>
            <person name="Nunn A."/>
            <person name="Contreras Garrido A."/>
        </authorList>
    </citation>
    <scope>NUCLEOTIDE SEQUENCE [LARGE SCALE GENOMIC DNA]</scope>
</reference>
<dbReference type="Pfam" id="PF02721">
    <property type="entry name" value="DUF223"/>
    <property type="match status" value="2"/>
</dbReference>
<evidence type="ECO:0000259" key="1">
    <source>
        <dbReference type="Pfam" id="PF02721"/>
    </source>
</evidence>